<dbReference type="GeneID" id="83157090"/>
<dbReference type="HOGENOM" id="CLU_871215_0_0_9"/>
<protein>
    <recommendedName>
        <fullName evidence="2">DUF4097 domain-containing protein</fullName>
    </recommendedName>
</protein>
<dbReference type="PATRIC" id="fig|213810.4.peg.678"/>
<proteinExistence type="predicted"/>
<sequence length="319" mass="34000">MKQGKKIALTTASALVFAGLVLSVGSMCAMDFDFSKLETTPLHSETIQVEQSFTNISMTGTSCDIQFLPAPDDSCTVTCSLRQGNRCEAQVQDGTLYIRQWEEQKWYLGISLHPEKIRVYLPEDSYASIQAETNSGDLTISEPLQFQSANLQSNSGSIDLSASISGKLSMTVQSGDIRAKDTRLHQLEARCNSGSILLDQVHLKADAQLHANSGSITLTDVQGGTLSADAGSGDVRLTNVLTEDSLRLETNSGNIKLQHSDGAAITIRSGSGDVSGSLRTPKQFVTQTGSGSCSVPESGTGGACEIRTNSGDIRLKVEE</sequence>
<keyword evidence="4" id="KW-1185">Reference proteome</keyword>
<accession>D4LBG1</accession>
<evidence type="ECO:0000313" key="3">
    <source>
        <dbReference type="EMBL" id="CBL16956.1"/>
    </source>
</evidence>
<gene>
    <name evidence="3" type="ordered locus">RUM_07630</name>
</gene>
<reference evidence="3" key="2">
    <citation type="submission" date="2010-03" db="EMBL/GenBank/DDBJ databases">
        <authorList>
            <person name="Pajon A."/>
        </authorList>
    </citation>
    <scope>NUCLEOTIDE SEQUENCE</scope>
    <source>
        <strain evidence="3">Type strain: 18P13</strain>
    </source>
</reference>
<feature type="domain" description="DUF4097" evidence="2">
    <location>
        <begin position="54"/>
        <end position="207"/>
    </location>
</feature>
<feature type="region of interest" description="Disordered" evidence="1">
    <location>
        <begin position="285"/>
        <end position="306"/>
    </location>
</feature>
<dbReference type="EMBL" id="FP929052">
    <property type="protein sequence ID" value="CBL16956.1"/>
    <property type="molecule type" value="Genomic_DNA"/>
</dbReference>
<dbReference type="PANTHER" id="PTHR34094:SF1">
    <property type="entry name" value="PROTEIN FAM185A"/>
    <property type="match status" value="1"/>
</dbReference>
<feature type="compositionally biased region" description="Polar residues" evidence="1">
    <location>
        <begin position="285"/>
        <end position="297"/>
    </location>
</feature>
<evidence type="ECO:0000313" key="4">
    <source>
        <dbReference type="Proteomes" id="UP000007054"/>
    </source>
</evidence>
<reference evidence="3" key="1">
    <citation type="submission" date="2010-03" db="EMBL/GenBank/DDBJ databases">
        <title>The genome sequence of Ruminococcus sp. 18P13.</title>
        <authorList>
            <consortium name="metaHIT consortium -- http://www.metahit.eu/"/>
            <person name="Pajon A."/>
            <person name="Turner K."/>
            <person name="Parkhill J."/>
            <person name="Bernalier A."/>
        </authorList>
    </citation>
    <scope>NUCLEOTIDE SEQUENCE [LARGE SCALE GENOMIC DNA]</scope>
    <source>
        <strain evidence="3">Type strain: 18P13</strain>
    </source>
</reference>
<dbReference type="Proteomes" id="UP000007054">
    <property type="component" value="Chromosome"/>
</dbReference>
<dbReference type="BioCyc" id="RCHA213810:RUM_RS11970-MONOMER"/>
<dbReference type="Pfam" id="PF13349">
    <property type="entry name" value="DUF4097"/>
    <property type="match status" value="1"/>
</dbReference>
<evidence type="ECO:0000256" key="1">
    <source>
        <dbReference type="SAM" id="MobiDB-lite"/>
    </source>
</evidence>
<dbReference type="AlphaFoldDB" id="D4LBG1"/>
<dbReference type="OrthoDB" id="3252095at2"/>
<dbReference type="InterPro" id="IPR025164">
    <property type="entry name" value="Toastrack_DUF4097"/>
</dbReference>
<dbReference type="RefSeq" id="WP_015557863.1">
    <property type="nucleotide sequence ID" value="NC_021039.1"/>
</dbReference>
<organism evidence="3 4">
    <name type="scientific">Ruminococcus champanellensis (strain DSM 18848 / JCM 17042 / KCTC 15320 / 18P13)</name>
    <dbReference type="NCBI Taxonomy" id="213810"/>
    <lineage>
        <taxon>Bacteria</taxon>
        <taxon>Bacillati</taxon>
        <taxon>Bacillota</taxon>
        <taxon>Clostridia</taxon>
        <taxon>Eubacteriales</taxon>
        <taxon>Oscillospiraceae</taxon>
        <taxon>Ruminococcus</taxon>
    </lineage>
</organism>
<evidence type="ECO:0000259" key="2">
    <source>
        <dbReference type="Pfam" id="PF13349"/>
    </source>
</evidence>
<name>D4LBG1_RUMC1</name>
<dbReference type="KEGG" id="rch:RUM_07630"/>
<dbReference type="STRING" id="213810.RUM_07630"/>
<dbReference type="PANTHER" id="PTHR34094">
    <property type="match status" value="1"/>
</dbReference>
<dbReference type="Gene3D" id="2.160.20.120">
    <property type="match status" value="2"/>
</dbReference>